<sequence>MAPDERSARPAVSGIYSVLSDPMTDNTPGSFMQRPQQGPGPDSTSIPPAPNMATTDQIAAILARLSDFERRLDMVNPTPSHSASPASDIAAMRSLLVPAMQGGHSTPRASPGDPPADETPIYDSRYHQTHNDIMESVCLRRDLSRPENPPFGMWWTFTVEETLLWPILGFQGNVNSSLDAVMLGSHDGSDSEEGISGEIPADHARDSRSGRSPGAAMGGRGLDDGTVVPGLIESFLSNVHIKCPILDPQGLRAHAASLVENGPGWDARTCQVLLACALGAIASPWTPRDSDEINKNDSTGPHHERSATSQQYFTAGQKRLGLVCTQSSLTAAQCLFMAGTYFMYTQQPVAGWRLLNTASIACRTYITKRMARESMGLQGADSRSMEQRLYWSCFKAERELACEFGMETAGLNIIAYSTSFPTPPNGQTSLNHGSPSVARATATLDGQVPGLPTAPHEPYDDRSWYFFLTDIMLRKLEMRIDIYMQEKRREAYRRAGDSPELFFQSLLRALREFDYQATSYYESLPEAMQFPLDSSVPCQDELRQYLRWRLLVGAFGVGLGGTDERVPGA</sequence>
<evidence type="ECO:0000313" key="4">
    <source>
        <dbReference type="EMBL" id="KAH6689492.1"/>
    </source>
</evidence>
<dbReference type="GO" id="GO:0008270">
    <property type="term" value="F:zinc ion binding"/>
    <property type="evidence" value="ECO:0007669"/>
    <property type="project" value="InterPro"/>
</dbReference>
<feature type="region of interest" description="Disordered" evidence="2">
    <location>
        <begin position="287"/>
        <end position="308"/>
    </location>
</feature>
<evidence type="ECO:0000256" key="1">
    <source>
        <dbReference type="ARBA" id="ARBA00023242"/>
    </source>
</evidence>
<feature type="compositionally biased region" description="Polar residues" evidence="2">
    <location>
        <begin position="23"/>
        <end position="51"/>
    </location>
</feature>
<dbReference type="Pfam" id="PF04082">
    <property type="entry name" value="Fungal_trans"/>
    <property type="match status" value="1"/>
</dbReference>
<accession>A0A9P8VDH5</accession>
<feature type="region of interest" description="Disordered" evidence="2">
    <location>
        <begin position="100"/>
        <end position="123"/>
    </location>
</feature>
<feature type="region of interest" description="Disordered" evidence="2">
    <location>
        <begin position="185"/>
        <end position="223"/>
    </location>
</feature>
<evidence type="ECO:0000256" key="2">
    <source>
        <dbReference type="SAM" id="MobiDB-lite"/>
    </source>
</evidence>
<feature type="compositionally biased region" description="Basic and acidic residues" evidence="2">
    <location>
        <begin position="200"/>
        <end position="209"/>
    </location>
</feature>
<dbReference type="GO" id="GO:0003677">
    <property type="term" value="F:DNA binding"/>
    <property type="evidence" value="ECO:0007669"/>
    <property type="project" value="InterPro"/>
</dbReference>
<feature type="domain" description="Xylanolytic transcriptional activator regulatory" evidence="3">
    <location>
        <begin position="232"/>
        <end position="412"/>
    </location>
</feature>
<keyword evidence="1" id="KW-0539">Nucleus</keyword>
<dbReference type="OrthoDB" id="4356994at2759"/>
<dbReference type="PANTHER" id="PTHR47785">
    <property type="entry name" value="ZN(II)2CYS6 TRANSCRIPTION FACTOR (EUROFUNG)-RELATED-RELATED"/>
    <property type="match status" value="1"/>
</dbReference>
<dbReference type="EMBL" id="JAGSXJ010000007">
    <property type="protein sequence ID" value="KAH6689492.1"/>
    <property type="molecule type" value="Genomic_DNA"/>
</dbReference>
<comment type="caution">
    <text evidence="4">The sequence shown here is derived from an EMBL/GenBank/DDBJ whole genome shotgun (WGS) entry which is preliminary data.</text>
</comment>
<protein>
    <recommendedName>
        <fullName evidence="3">Xylanolytic transcriptional activator regulatory domain-containing protein</fullName>
    </recommendedName>
</protein>
<dbReference type="Proteomes" id="UP000770015">
    <property type="component" value="Unassembled WGS sequence"/>
</dbReference>
<keyword evidence="5" id="KW-1185">Reference proteome</keyword>
<proteinExistence type="predicted"/>
<reference evidence="4" key="1">
    <citation type="journal article" date="2021" name="Nat. Commun.">
        <title>Genetic determinants of endophytism in the Arabidopsis root mycobiome.</title>
        <authorList>
            <person name="Mesny F."/>
            <person name="Miyauchi S."/>
            <person name="Thiergart T."/>
            <person name="Pickel B."/>
            <person name="Atanasova L."/>
            <person name="Karlsson M."/>
            <person name="Huettel B."/>
            <person name="Barry K.W."/>
            <person name="Haridas S."/>
            <person name="Chen C."/>
            <person name="Bauer D."/>
            <person name="Andreopoulos W."/>
            <person name="Pangilinan J."/>
            <person name="LaButti K."/>
            <person name="Riley R."/>
            <person name="Lipzen A."/>
            <person name="Clum A."/>
            <person name="Drula E."/>
            <person name="Henrissat B."/>
            <person name="Kohler A."/>
            <person name="Grigoriev I.V."/>
            <person name="Martin F.M."/>
            <person name="Hacquard S."/>
        </authorList>
    </citation>
    <scope>NUCLEOTIDE SEQUENCE</scope>
    <source>
        <strain evidence="4">MPI-SDFR-AT-0117</strain>
    </source>
</reference>
<feature type="compositionally biased region" description="Basic and acidic residues" evidence="2">
    <location>
        <begin position="288"/>
        <end position="306"/>
    </location>
</feature>
<evidence type="ECO:0000313" key="5">
    <source>
        <dbReference type="Proteomes" id="UP000770015"/>
    </source>
</evidence>
<dbReference type="InterPro" id="IPR053181">
    <property type="entry name" value="EcdB-like_regulator"/>
</dbReference>
<evidence type="ECO:0000259" key="3">
    <source>
        <dbReference type="Pfam" id="PF04082"/>
    </source>
</evidence>
<organism evidence="4 5">
    <name type="scientific">Plectosphaerella plurivora</name>
    <dbReference type="NCBI Taxonomy" id="936078"/>
    <lineage>
        <taxon>Eukaryota</taxon>
        <taxon>Fungi</taxon>
        <taxon>Dikarya</taxon>
        <taxon>Ascomycota</taxon>
        <taxon>Pezizomycotina</taxon>
        <taxon>Sordariomycetes</taxon>
        <taxon>Hypocreomycetidae</taxon>
        <taxon>Glomerellales</taxon>
        <taxon>Plectosphaerellaceae</taxon>
        <taxon>Plectosphaerella</taxon>
    </lineage>
</organism>
<name>A0A9P8VDH5_9PEZI</name>
<feature type="region of interest" description="Disordered" evidence="2">
    <location>
        <begin position="1"/>
        <end position="51"/>
    </location>
</feature>
<gene>
    <name evidence="4" type="ORF">F5X68DRAFT_260171</name>
</gene>
<dbReference type="CDD" id="cd12148">
    <property type="entry name" value="fungal_TF_MHR"/>
    <property type="match status" value="1"/>
</dbReference>
<dbReference type="GO" id="GO:0006351">
    <property type="term" value="P:DNA-templated transcription"/>
    <property type="evidence" value="ECO:0007669"/>
    <property type="project" value="InterPro"/>
</dbReference>
<dbReference type="InterPro" id="IPR007219">
    <property type="entry name" value="XnlR_reg_dom"/>
</dbReference>
<dbReference type="PANTHER" id="PTHR47785:SF5">
    <property type="entry name" value="ZN(II)2CYS6 TRANSCRIPTION FACTOR (EUROFUNG)"/>
    <property type="match status" value="1"/>
</dbReference>
<dbReference type="AlphaFoldDB" id="A0A9P8VDH5"/>